<accession>A0A1D1V390</accession>
<feature type="region of interest" description="Disordered" evidence="1">
    <location>
        <begin position="43"/>
        <end position="83"/>
    </location>
</feature>
<dbReference type="EMBL" id="BDGG01000003">
    <property type="protein sequence ID" value="GAU96244.1"/>
    <property type="molecule type" value="Genomic_DNA"/>
</dbReference>
<organism evidence="2 3">
    <name type="scientific">Ramazzottius varieornatus</name>
    <name type="common">Water bear</name>
    <name type="synonym">Tardigrade</name>
    <dbReference type="NCBI Taxonomy" id="947166"/>
    <lineage>
        <taxon>Eukaryota</taxon>
        <taxon>Metazoa</taxon>
        <taxon>Ecdysozoa</taxon>
        <taxon>Tardigrada</taxon>
        <taxon>Eutardigrada</taxon>
        <taxon>Parachela</taxon>
        <taxon>Hypsibioidea</taxon>
        <taxon>Ramazzottiidae</taxon>
        <taxon>Ramazzottius</taxon>
    </lineage>
</organism>
<evidence type="ECO:0000313" key="2">
    <source>
        <dbReference type="EMBL" id="GAU96244.1"/>
    </source>
</evidence>
<dbReference type="AlphaFoldDB" id="A0A1D1V390"/>
<proteinExistence type="predicted"/>
<feature type="compositionally biased region" description="Basic and acidic residues" evidence="1">
    <location>
        <begin position="52"/>
        <end position="83"/>
    </location>
</feature>
<protein>
    <submittedName>
        <fullName evidence="2">Uncharacterized protein</fullName>
    </submittedName>
</protein>
<reference evidence="2 3" key="1">
    <citation type="journal article" date="2016" name="Nat. Commun.">
        <title>Extremotolerant tardigrade genome and improved radiotolerance of human cultured cells by tardigrade-unique protein.</title>
        <authorList>
            <person name="Hashimoto T."/>
            <person name="Horikawa D.D."/>
            <person name="Saito Y."/>
            <person name="Kuwahara H."/>
            <person name="Kozuka-Hata H."/>
            <person name="Shin-I T."/>
            <person name="Minakuchi Y."/>
            <person name="Ohishi K."/>
            <person name="Motoyama A."/>
            <person name="Aizu T."/>
            <person name="Enomoto A."/>
            <person name="Kondo K."/>
            <person name="Tanaka S."/>
            <person name="Hara Y."/>
            <person name="Koshikawa S."/>
            <person name="Sagara H."/>
            <person name="Miura T."/>
            <person name="Yokobori S."/>
            <person name="Miyagawa K."/>
            <person name="Suzuki Y."/>
            <person name="Kubo T."/>
            <person name="Oyama M."/>
            <person name="Kohara Y."/>
            <person name="Fujiyama A."/>
            <person name="Arakawa K."/>
            <person name="Katayama T."/>
            <person name="Toyoda A."/>
            <person name="Kunieda T."/>
        </authorList>
    </citation>
    <scope>NUCLEOTIDE SEQUENCE [LARGE SCALE GENOMIC DNA]</scope>
    <source>
        <strain evidence="2 3">YOKOZUNA-1</strain>
    </source>
</reference>
<evidence type="ECO:0000256" key="1">
    <source>
        <dbReference type="SAM" id="MobiDB-lite"/>
    </source>
</evidence>
<sequence length="83" mass="9655">MQPSAMHHSLPVGDCDGQFSSMLWREQCDSELYGRTVRTADKQARVQQLDNTSDRERDRYNSTPEAAHRGRFEEDHRSENRSS</sequence>
<dbReference type="Proteomes" id="UP000186922">
    <property type="component" value="Unassembled WGS sequence"/>
</dbReference>
<evidence type="ECO:0000313" key="3">
    <source>
        <dbReference type="Proteomes" id="UP000186922"/>
    </source>
</evidence>
<comment type="caution">
    <text evidence="2">The sequence shown here is derived from an EMBL/GenBank/DDBJ whole genome shotgun (WGS) entry which is preliminary data.</text>
</comment>
<gene>
    <name evidence="2" type="primary">RvY_07715-1</name>
    <name evidence="2" type="synonym">RvY_07715.1</name>
    <name evidence="2" type="ORF">RvY_07715</name>
</gene>
<keyword evidence="3" id="KW-1185">Reference proteome</keyword>
<name>A0A1D1V390_RAMVA</name>